<evidence type="ECO:0000313" key="4">
    <source>
        <dbReference type="EMBL" id="OQX50510.1"/>
    </source>
</evidence>
<comment type="caution">
    <text evidence="4">The sequence shown here is derived from an EMBL/GenBank/DDBJ whole genome shotgun (WGS) entry which is preliminary data.</text>
</comment>
<dbReference type="STRING" id="1968527.B5M47_03775"/>
<dbReference type="AlphaFoldDB" id="A0A1W9NWY1"/>
<dbReference type="GO" id="GO:0005829">
    <property type="term" value="C:cytosol"/>
    <property type="evidence" value="ECO:0007669"/>
    <property type="project" value="TreeGrafter"/>
</dbReference>
<dbReference type="PROSITE" id="PS01091">
    <property type="entry name" value="TATD_3"/>
    <property type="match status" value="1"/>
</dbReference>
<proteinExistence type="predicted"/>
<feature type="binding site" evidence="3">
    <location>
        <position position="162"/>
    </location>
    <ligand>
        <name>a divalent metal cation</name>
        <dbReference type="ChEBI" id="CHEBI:60240"/>
        <label>2</label>
    </ligand>
</feature>
<dbReference type="PIRSF" id="PIRSF005902">
    <property type="entry name" value="DNase_TatD"/>
    <property type="match status" value="1"/>
</dbReference>
<dbReference type="GO" id="GO:0004536">
    <property type="term" value="F:DNA nuclease activity"/>
    <property type="evidence" value="ECO:0007669"/>
    <property type="project" value="InterPro"/>
</dbReference>
<protein>
    <recommendedName>
        <fullName evidence="6">Hydrolase TatD</fullName>
    </recommendedName>
</protein>
<evidence type="ECO:0008006" key="6">
    <source>
        <dbReference type="Google" id="ProtNLM"/>
    </source>
</evidence>
<feature type="binding site" evidence="3">
    <location>
        <position position="98"/>
    </location>
    <ligand>
        <name>a divalent metal cation</name>
        <dbReference type="ChEBI" id="CHEBI:60240"/>
        <label>1</label>
    </ligand>
</feature>
<dbReference type="GO" id="GO:0046872">
    <property type="term" value="F:metal ion binding"/>
    <property type="evidence" value="ECO:0007669"/>
    <property type="project" value="UniProtKB-KW"/>
</dbReference>
<keyword evidence="1 3" id="KW-0479">Metal-binding</keyword>
<dbReference type="InterPro" id="IPR015991">
    <property type="entry name" value="TatD/YcfH-like"/>
</dbReference>
<dbReference type="Gene3D" id="3.20.20.140">
    <property type="entry name" value="Metal-dependent hydrolases"/>
    <property type="match status" value="1"/>
</dbReference>
<evidence type="ECO:0000256" key="3">
    <source>
        <dbReference type="PIRSR" id="PIRSR005902-1"/>
    </source>
</evidence>
<reference evidence="5" key="1">
    <citation type="submission" date="2017-03" db="EMBL/GenBank/DDBJ databases">
        <title>Novel pathways for hydrocarbon cycling and metabolic interdependencies in hydrothermal sediment communities.</title>
        <authorList>
            <person name="Dombrowski N."/>
            <person name="Seitz K."/>
            <person name="Teske A."/>
            <person name="Baker B."/>
        </authorList>
    </citation>
    <scope>NUCLEOTIDE SEQUENCE [LARGE SCALE GENOMIC DNA]</scope>
</reference>
<evidence type="ECO:0000256" key="2">
    <source>
        <dbReference type="ARBA" id="ARBA00022801"/>
    </source>
</evidence>
<gene>
    <name evidence="4" type="ORF">B5M47_03775</name>
</gene>
<dbReference type="PANTHER" id="PTHR46124">
    <property type="entry name" value="D-AMINOACYL-TRNA DEACYLASE"/>
    <property type="match status" value="1"/>
</dbReference>
<organism evidence="4 5">
    <name type="scientific">candidate division CPR3 bacterium 4484_211</name>
    <dbReference type="NCBI Taxonomy" id="1968527"/>
    <lineage>
        <taxon>Bacteria</taxon>
        <taxon>Bacteria division CPR3</taxon>
    </lineage>
</organism>
<evidence type="ECO:0000313" key="5">
    <source>
        <dbReference type="Proteomes" id="UP000192520"/>
    </source>
</evidence>
<dbReference type="Pfam" id="PF01026">
    <property type="entry name" value="TatD_DNase"/>
    <property type="match status" value="1"/>
</dbReference>
<name>A0A1W9NWY1_UNCC3</name>
<dbReference type="Proteomes" id="UP000192520">
    <property type="component" value="Unassembled WGS sequence"/>
</dbReference>
<feature type="binding site" evidence="3">
    <location>
        <position position="7"/>
    </location>
    <ligand>
        <name>a divalent metal cation</name>
        <dbReference type="ChEBI" id="CHEBI:60240"/>
        <label>1</label>
    </ligand>
</feature>
<evidence type="ECO:0000256" key="1">
    <source>
        <dbReference type="ARBA" id="ARBA00022723"/>
    </source>
</evidence>
<feature type="binding site" evidence="3">
    <location>
        <position position="212"/>
    </location>
    <ligand>
        <name>a divalent metal cation</name>
        <dbReference type="ChEBI" id="CHEBI:60240"/>
        <label>1</label>
    </ligand>
</feature>
<dbReference type="CDD" id="cd01310">
    <property type="entry name" value="TatD_DNAse"/>
    <property type="match status" value="1"/>
</dbReference>
<dbReference type="PANTHER" id="PTHR46124:SF2">
    <property type="entry name" value="D-AMINOACYL-TRNA DEACYLASE"/>
    <property type="match status" value="1"/>
</dbReference>
<dbReference type="SUPFAM" id="SSF51556">
    <property type="entry name" value="Metallo-dependent hydrolases"/>
    <property type="match status" value="1"/>
</dbReference>
<dbReference type="GO" id="GO:0016788">
    <property type="term" value="F:hydrolase activity, acting on ester bonds"/>
    <property type="evidence" value="ECO:0007669"/>
    <property type="project" value="InterPro"/>
</dbReference>
<dbReference type="FunFam" id="3.20.20.140:FF:000005">
    <property type="entry name" value="TatD family hydrolase"/>
    <property type="match status" value="1"/>
</dbReference>
<dbReference type="EMBL" id="MZGJ01000032">
    <property type="protein sequence ID" value="OQX50510.1"/>
    <property type="molecule type" value="Genomic_DNA"/>
</dbReference>
<dbReference type="PROSITE" id="PS01090">
    <property type="entry name" value="TATD_2"/>
    <property type="match status" value="1"/>
</dbReference>
<dbReference type="NCBIfam" id="TIGR00010">
    <property type="entry name" value="YchF/TatD family DNA exonuclease"/>
    <property type="match status" value="1"/>
</dbReference>
<keyword evidence="2" id="KW-0378">Hydrolase</keyword>
<sequence length="265" mass="29869">MTDTHCHLNFQDFDVDRKEVIQRTLENLKGVITVGAGLGTSEKAVALAKKHKQIYAAVGLHPHNTEPKSSPGNSNHRSQVDELFKLARKSKKVIAIGETGLDYSPAPPGEVNRPKKEQFKLFIDQINLAKKLNLPLIIHCRDALDDTLSIIREQKVENAVFHCFTYDKESAKKVLEAGFLISFTGIVTFKSAHTVQETAKYVPLDKIMVETDAPFLAPQPFRGQRCEPWMVKYVVEKVAELKKISPTEVETITDRNARIFFKLET</sequence>
<feature type="binding site" evidence="3">
    <location>
        <position position="139"/>
    </location>
    <ligand>
        <name>a divalent metal cation</name>
        <dbReference type="ChEBI" id="CHEBI:60240"/>
        <label>2</label>
    </ligand>
</feature>
<dbReference type="InterPro" id="IPR032466">
    <property type="entry name" value="Metal_Hydrolase"/>
</dbReference>
<dbReference type="InterPro" id="IPR018228">
    <property type="entry name" value="DNase_TatD-rel_CS"/>
</dbReference>
<feature type="binding site" evidence="3">
    <location>
        <position position="5"/>
    </location>
    <ligand>
        <name>a divalent metal cation</name>
        <dbReference type="ChEBI" id="CHEBI:60240"/>
        <label>1</label>
    </ligand>
</feature>
<dbReference type="InterPro" id="IPR001130">
    <property type="entry name" value="TatD-like"/>
</dbReference>
<accession>A0A1W9NWY1</accession>